<evidence type="ECO:0000313" key="5">
    <source>
        <dbReference type="Proteomes" id="UP001597261"/>
    </source>
</evidence>
<comment type="caution">
    <text evidence="4">The sequence shown here is derived from an EMBL/GenBank/DDBJ whole genome shotgun (WGS) entry which is preliminary data.</text>
</comment>
<name>A0ABW4IPE1_9ACTN</name>
<proteinExistence type="predicted"/>
<dbReference type="PANTHER" id="PTHR45947">
    <property type="entry name" value="SULFOQUINOVOSYL TRANSFERASE SQD2"/>
    <property type="match status" value="1"/>
</dbReference>
<accession>A0ABW4IPE1</accession>
<feature type="domain" description="Glycosyltransferase subfamily 4-like N-terminal" evidence="3">
    <location>
        <begin position="22"/>
        <end position="172"/>
    </location>
</feature>
<protein>
    <submittedName>
        <fullName evidence="4">Glycosyltransferase family 4 protein</fullName>
        <ecNumber evidence="4">2.4.-.-</ecNumber>
    </submittedName>
</protein>
<dbReference type="Pfam" id="PF13692">
    <property type="entry name" value="Glyco_trans_1_4"/>
    <property type="match status" value="1"/>
</dbReference>
<evidence type="ECO:0000313" key="4">
    <source>
        <dbReference type="EMBL" id="MFD1658045.1"/>
    </source>
</evidence>
<dbReference type="Proteomes" id="UP001597261">
    <property type="component" value="Unassembled WGS sequence"/>
</dbReference>
<dbReference type="Gene3D" id="3.40.50.2000">
    <property type="entry name" value="Glycogen Phosphorylase B"/>
    <property type="match status" value="2"/>
</dbReference>
<keyword evidence="2 4" id="KW-0808">Transferase</keyword>
<keyword evidence="5" id="KW-1185">Reference proteome</keyword>
<gene>
    <name evidence="4" type="ORF">ACFSL4_07365</name>
</gene>
<dbReference type="EC" id="2.4.-.-" evidence="4"/>
<keyword evidence="1 4" id="KW-0328">Glycosyltransferase</keyword>
<reference evidence="5" key="1">
    <citation type="journal article" date="2019" name="Int. J. Syst. Evol. Microbiol.">
        <title>The Global Catalogue of Microorganisms (GCM) 10K type strain sequencing project: providing services to taxonomists for standard genome sequencing and annotation.</title>
        <authorList>
            <consortium name="The Broad Institute Genomics Platform"/>
            <consortium name="The Broad Institute Genome Sequencing Center for Infectious Disease"/>
            <person name="Wu L."/>
            <person name="Ma J."/>
        </authorList>
    </citation>
    <scope>NUCLEOTIDE SEQUENCE [LARGE SCALE GENOMIC DNA]</scope>
    <source>
        <strain evidence="5">CGMCC 1.12470</strain>
    </source>
</reference>
<dbReference type="EMBL" id="JBHUDX010000019">
    <property type="protein sequence ID" value="MFD1658045.1"/>
    <property type="molecule type" value="Genomic_DNA"/>
</dbReference>
<sequence length="374" mass="40310">MSGARIGIVQPYLAPYRLPFFARLADELAARNIELTVAHGRPIGMAAARGDSVALPGAIELPQRNWRLGSRRIIWRPLRALARSCDALVLTQALHQLDAYPLLARSRRSTPIALWGHGRTYAGRHGAAEQWAKAALTRRADWFFAYTDAGREYAVRAGVPPQRVTVVRNAVDSRALAAVRDAVTESEVAGVCQRYGLTRGATGLYIGGLDRNKRIPFLLDAAEEIARRVPGFRLLVAGDGAQRGLVAAAGGPVVPVGPVQGRDKALLGAAADVMLVPGTVGLCAVDSFALRTPLVTCVWPYHSPEFEYLEDGRNALVVDGDVDTYAVAVAELLTGPARLAELRVACRADAERYTVEEMAGRFAGGVERMIRTGR</sequence>
<evidence type="ECO:0000256" key="2">
    <source>
        <dbReference type="ARBA" id="ARBA00022679"/>
    </source>
</evidence>
<dbReference type="RefSeq" id="WP_381079796.1">
    <property type="nucleotide sequence ID" value="NZ_JBHUDX010000019.1"/>
</dbReference>
<evidence type="ECO:0000259" key="3">
    <source>
        <dbReference type="Pfam" id="PF13439"/>
    </source>
</evidence>
<evidence type="ECO:0000256" key="1">
    <source>
        <dbReference type="ARBA" id="ARBA00022676"/>
    </source>
</evidence>
<organism evidence="4 5">
    <name type="scientific">Streptomyces caeni</name>
    <dbReference type="NCBI Taxonomy" id="2307231"/>
    <lineage>
        <taxon>Bacteria</taxon>
        <taxon>Bacillati</taxon>
        <taxon>Actinomycetota</taxon>
        <taxon>Actinomycetes</taxon>
        <taxon>Kitasatosporales</taxon>
        <taxon>Streptomycetaceae</taxon>
        <taxon>Streptomyces</taxon>
    </lineage>
</organism>
<dbReference type="Pfam" id="PF13439">
    <property type="entry name" value="Glyco_transf_4"/>
    <property type="match status" value="1"/>
</dbReference>
<dbReference type="InterPro" id="IPR028098">
    <property type="entry name" value="Glyco_trans_4-like_N"/>
</dbReference>
<dbReference type="GO" id="GO:0016757">
    <property type="term" value="F:glycosyltransferase activity"/>
    <property type="evidence" value="ECO:0007669"/>
    <property type="project" value="UniProtKB-KW"/>
</dbReference>
<dbReference type="InterPro" id="IPR050194">
    <property type="entry name" value="Glycosyltransferase_grp1"/>
</dbReference>
<dbReference type="PANTHER" id="PTHR45947:SF3">
    <property type="entry name" value="SULFOQUINOVOSYL TRANSFERASE SQD2"/>
    <property type="match status" value="1"/>
</dbReference>
<dbReference type="SUPFAM" id="SSF53756">
    <property type="entry name" value="UDP-Glycosyltransferase/glycogen phosphorylase"/>
    <property type="match status" value="1"/>
</dbReference>
<dbReference type="CDD" id="cd03801">
    <property type="entry name" value="GT4_PimA-like"/>
    <property type="match status" value="1"/>
</dbReference>